<dbReference type="RefSeq" id="WP_002387611.1">
    <property type="nucleotide sequence ID" value="NZ_BSWY01000023.1"/>
</dbReference>
<name>A0AAX2KUT5_ENTFL</name>
<reference evidence="1 2" key="1">
    <citation type="submission" date="2018-06" db="EMBL/GenBank/DDBJ databases">
        <authorList>
            <consortium name="Pathogen Informatics"/>
            <person name="Doyle S."/>
        </authorList>
    </citation>
    <scope>NUCLEOTIDE SEQUENCE [LARGE SCALE GENOMIC DNA]</scope>
    <source>
        <strain evidence="1 2">NCTC13379</strain>
    </source>
</reference>
<sequence length="261" mass="31535">MNPLLYNYFIDETSSKKNMIKVLSLLHELRIISRSQLLLLLNINANVAERTMNQILKYLKDNNLIDKIKKGNQACYFLTKEGHQSIGGYYTLPKVPEYNLQHHLQINDYLIKMLELTKDRKNLKFVLSERRQVFETKDLANNRNRKKYFVADFIFRFRSKENKEVNWSFEIELTMKTRRRYREGIFPKYIAELKRLPYARLIYVTPSPLIEEELERFKGYFIRKEGEDNAEVFDRLHIFSAEEFEQEIKRLLAEDQFINWE</sequence>
<dbReference type="InterPro" id="IPR025855">
    <property type="entry name" value="Replic_Relax"/>
</dbReference>
<dbReference type="Gene3D" id="1.10.10.10">
    <property type="entry name" value="Winged helix-like DNA-binding domain superfamily/Winged helix DNA-binding domain"/>
    <property type="match status" value="1"/>
</dbReference>
<dbReference type="InterPro" id="IPR036388">
    <property type="entry name" value="WH-like_DNA-bd_sf"/>
</dbReference>
<gene>
    <name evidence="1" type="ORF">NCTC13379_03536</name>
</gene>
<evidence type="ECO:0000313" key="1">
    <source>
        <dbReference type="EMBL" id="STQ83091.1"/>
    </source>
</evidence>
<evidence type="ECO:0000313" key="2">
    <source>
        <dbReference type="Proteomes" id="UP000254396"/>
    </source>
</evidence>
<dbReference type="Proteomes" id="UP000254396">
    <property type="component" value="Unassembled WGS sequence"/>
</dbReference>
<proteinExistence type="predicted"/>
<dbReference type="AlphaFoldDB" id="A0AAX2KUT5"/>
<comment type="caution">
    <text evidence="1">The sequence shown here is derived from an EMBL/GenBank/DDBJ whole genome shotgun (WGS) entry which is preliminary data.</text>
</comment>
<organism evidence="1 2">
    <name type="scientific">Enterococcus faecalis</name>
    <name type="common">Streptococcus faecalis</name>
    <dbReference type="NCBI Taxonomy" id="1351"/>
    <lineage>
        <taxon>Bacteria</taxon>
        <taxon>Bacillati</taxon>
        <taxon>Bacillota</taxon>
        <taxon>Bacilli</taxon>
        <taxon>Lactobacillales</taxon>
        <taxon>Enterococcaceae</taxon>
        <taxon>Enterococcus</taxon>
    </lineage>
</organism>
<dbReference type="EMBL" id="UGIX01000005">
    <property type="protein sequence ID" value="STQ83091.1"/>
    <property type="molecule type" value="Genomic_DNA"/>
</dbReference>
<protein>
    <recommendedName>
        <fullName evidence="3">ArsR family transcriptional regulator</fullName>
    </recommendedName>
</protein>
<accession>A0AAX2KUT5</accession>
<dbReference type="Pfam" id="PF13814">
    <property type="entry name" value="Replic_Relax"/>
    <property type="match status" value="1"/>
</dbReference>
<evidence type="ECO:0008006" key="3">
    <source>
        <dbReference type="Google" id="ProtNLM"/>
    </source>
</evidence>